<dbReference type="EMBL" id="AFPY01000006">
    <property type="protein sequence ID" value="EGQ22561.1"/>
    <property type="molecule type" value="Genomic_DNA"/>
</dbReference>
<organism evidence="2 3">
    <name type="scientific">Prevotella pallens ATCC 700821</name>
    <dbReference type="NCBI Taxonomy" id="997353"/>
    <lineage>
        <taxon>Bacteria</taxon>
        <taxon>Pseudomonadati</taxon>
        <taxon>Bacteroidota</taxon>
        <taxon>Bacteroidia</taxon>
        <taxon>Bacteroidales</taxon>
        <taxon>Prevotellaceae</taxon>
        <taxon>Prevotella</taxon>
    </lineage>
</organism>
<dbReference type="STRING" id="997353.HMPREF9144_0213"/>
<dbReference type="Proteomes" id="UP000004123">
    <property type="component" value="Unassembled WGS sequence"/>
</dbReference>
<sequence length="39" mass="4649">MAIFTTKLVILKVQQTNISVIIWQHIALFYFVYTILKLH</sequence>
<evidence type="ECO:0000313" key="3">
    <source>
        <dbReference type="Proteomes" id="UP000004123"/>
    </source>
</evidence>
<evidence type="ECO:0000313" key="2">
    <source>
        <dbReference type="EMBL" id="EGQ22561.1"/>
    </source>
</evidence>
<gene>
    <name evidence="2" type="ORF">HMPREF9144_0213</name>
</gene>
<accession>F9DEX3</accession>
<evidence type="ECO:0000256" key="1">
    <source>
        <dbReference type="SAM" id="Phobius"/>
    </source>
</evidence>
<keyword evidence="1" id="KW-0812">Transmembrane</keyword>
<proteinExistence type="predicted"/>
<feature type="transmembrane region" description="Helical" evidence="1">
    <location>
        <begin position="20"/>
        <end position="36"/>
    </location>
</feature>
<name>F9DEX3_9BACT</name>
<protein>
    <submittedName>
        <fullName evidence="2">Uncharacterized protein</fullName>
    </submittedName>
</protein>
<dbReference type="AlphaFoldDB" id="F9DEX3"/>
<reference evidence="2 3" key="1">
    <citation type="submission" date="2011-04" db="EMBL/GenBank/DDBJ databases">
        <authorList>
            <person name="Muzny D."/>
            <person name="Qin X."/>
            <person name="Deng J."/>
            <person name="Jiang H."/>
            <person name="Liu Y."/>
            <person name="Qu J."/>
            <person name="Song X.-Z."/>
            <person name="Zhang L."/>
            <person name="Thornton R."/>
            <person name="Coyle M."/>
            <person name="Francisco L."/>
            <person name="Jackson L."/>
            <person name="Javaid M."/>
            <person name="Korchina V."/>
            <person name="Kovar C."/>
            <person name="Mata R."/>
            <person name="Mathew T."/>
            <person name="Ngo R."/>
            <person name="Nguyen L."/>
            <person name="Nguyen N."/>
            <person name="Okwuonu G."/>
            <person name="Ongeri F."/>
            <person name="Pham C."/>
            <person name="Simmons D."/>
            <person name="Wilczek-Boney K."/>
            <person name="Hale W."/>
            <person name="Jakkamsetti A."/>
            <person name="Pham P."/>
            <person name="Ruth R."/>
            <person name="San Lucas F."/>
            <person name="Warren J."/>
            <person name="Zhang J."/>
            <person name="Zhao Z."/>
            <person name="Zhou C."/>
            <person name="Zhu D."/>
            <person name="Lee S."/>
            <person name="Bess C."/>
            <person name="Blankenburg K."/>
            <person name="Forbes L."/>
            <person name="Fu Q."/>
            <person name="Gubbala S."/>
            <person name="Hirani K."/>
            <person name="Jayaseelan J.C."/>
            <person name="Lara F."/>
            <person name="Munidasa M."/>
            <person name="Palculict T."/>
            <person name="Patil S."/>
            <person name="Pu L.-L."/>
            <person name="Saada N."/>
            <person name="Tang L."/>
            <person name="Weissenberger G."/>
            <person name="Zhu Y."/>
            <person name="Hemphill L."/>
            <person name="Shang Y."/>
            <person name="Youmans B."/>
            <person name="Ayvaz T."/>
            <person name="Ross M."/>
            <person name="Santibanez J."/>
            <person name="Aqrawi P."/>
            <person name="Gross S."/>
            <person name="Joshi V."/>
            <person name="Fowler G."/>
            <person name="Nazareth L."/>
            <person name="Reid J."/>
            <person name="Worley K."/>
            <person name="Petrosino J."/>
            <person name="Highlander S."/>
            <person name="Gibbs R."/>
        </authorList>
    </citation>
    <scope>NUCLEOTIDE SEQUENCE [LARGE SCALE GENOMIC DNA]</scope>
    <source>
        <strain evidence="2 3">ATCC 700821</strain>
    </source>
</reference>
<dbReference type="HOGENOM" id="CLU_3314810_0_0_10"/>
<keyword evidence="1" id="KW-1133">Transmembrane helix</keyword>
<comment type="caution">
    <text evidence="2">The sequence shown here is derived from an EMBL/GenBank/DDBJ whole genome shotgun (WGS) entry which is preliminary data.</text>
</comment>
<keyword evidence="1" id="KW-0472">Membrane</keyword>